<organism evidence="2 3">
    <name type="scientific">Symbiodinium natans</name>
    <dbReference type="NCBI Taxonomy" id="878477"/>
    <lineage>
        <taxon>Eukaryota</taxon>
        <taxon>Sar</taxon>
        <taxon>Alveolata</taxon>
        <taxon>Dinophyceae</taxon>
        <taxon>Suessiales</taxon>
        <taxon>Symbiodiniaceae</taxon>
        <taxon>Symbiodinium</taxon>
    </lineage>
</organism>
<name>A0A812UDW8_9DINO</name>
<reference evidence="2" key="1">
    <citation type="submission" date="2021-02" db="EMBL/GenBank/DDBJ databases">
        <authorList>
            <person name="Dougan E. K."/>
            <person name="Rhodes N."/>
            <person name="Thang M."/>
            <person name="Chan C."/>
        </authorList>
    </citation>
    <scope>NUCLEOTIDE SEQUENCE</scope>
</reference>
<dbReference type="AlphaFoldDB" id="A0A812UDW8"/>
<dbReference type="SUPFAM" id="SSF52540">
    <property type="entry name" value="P-loop containing nucleoside triphosphate hydrolases"/>
    <property type="match status" value="1"/>
</dbReference>
<protein>
    <recommendedName>
        <fullName evidence="4">Sulfotransferase domain-containing protein</fullName>
    </recommendedName>
</protein>
<evidence type="ECO:0000256" key="1">
    <source>
        <dbReference type="SAM" id="MobiDB-lite"/>
    </source>
</evidence>
<dbReference type="OrthoDB" id="185373at2759"/>
<comment type="caution">
    <text evidence="2">The sequence shown here is derived from an EMBL/GenBank/DDBJ whole genome shotgun (WGS) entry which is preliminary data.</text>
</comment>
<gene>
    <name evidence="2" type="ORF">SNAT2548_LOCUS31950</name>
</gene>
<keyword evidence="3" id="KW-1185">Reference proteome</keyword>
<evidence type="ECO:0008006" key="4">
    <source>
        <dbReference type="Google" id="ProtNLM"/>
    </source>
</evidence>
<dbReference type="EMBL" id="CAJNDS010002685">
    <property type="protein sequence ID" value="CAE7564568.1"/>
    <property type="molecule type" value="Genomic_DNA"/>
</dbReference>
<evidence type="ECO:0000313" key="2">
    <source>
        <dbReference type="EMBL" id="CAE7564568.1"/>
    </source>
</evidence>
<dbReference type="InterPro" id="IPR027417">
    <property type="entry name" value="P-loop_NTPase"/>
</dbReference>
<evidence type="ECO:0000313" key="3">
    <source>
        <dbReference type="Proteomes" id="UP000604046"/>
    </source>
</evidence>
<dbReference type="Proteomes" id="UP000604046">
    <property type="component" value="Unassembled WGS sequence"/>
</dbReference>
<sequence length="577" mass="65448">MPATSEDVLLWRKSCDGSECEYYSVGNGYCLMRTSDHQEMQRLQMMENEEVARLAKSGIRLDTASASGRASAPPVWLIPSNCRVRSLGPTPPQIWQDRQNRTTPAEAWPVEVQLFHCPKTVPLAILTVPKCGTTSTINWALQMEGEEDLRALVHGASVFLRHQGPGEFSESFMVPELQRAAADGAVPHAKMSGEDWSNAMMYRAIHRYKPGAEQYDERVSVDREFLPPAHLCPFCCLYGHGRQHVVLARNPYVRMTSYFRFSWLNNVAVWGKHKWTTWEGFREWLAFVVHARSIMPGGFANGLQWAKNIHQSCSQSSPRLPGTALHPFVCETKFYSLSAEDIFHIRPLSDMVHDERFLAGSSFLDTAVVLHLETLHDDIAMLDDVLCRRFSFCGQLPPFPQVLPGKNIRDSMLDGAIKEHCSFSEKTLQWRNCTAPAWPELWTPSLRSLMIEHYGDDFRWLGYSTDPRHLMPMDAKIEWEQLASGCAGQSRRLGILPLFSSLASYPLRPALCALKAQSQAAQPALAQRWLRAMERRGIQPQPRKTHGRSPRMRTSIEQVMASEGWMQGHTQKPDPEM</sequence>
<proteinExistence type="predicted"/>
<feature type="region of interest" description="Disordered" evidence="1">
    <location>
        <begin position="557"/>
        <end position="577"/>
    </location>
</feature>
<accession>A0A812UDW8</accession>